<feature type="transmembrane region" description="Helical" evidence="2">
    <location>
        <begin position="124"/>
        <end position="149"/>
    </location>
</feature>
<name>S7RXV7_GLOTA</name>
<dbReference type="OrthoDB" id="3188789at2759"/>
<feature type="region of interest" description="Disordered" evidence="1">
    <location>
        <begin position="299"/>
        <end position="348"/>
    </location>
</feature>
<dbReference type="EMBL" id="KB469298">
    <property type="protein sequence ID" value="EPQ58214.1"/>
    <property type="molecule type" value="Genomic_DNA"/>
</dbReference>
<evidence type="ECO:0000256" key="1">
    <source>
        <dbReference type="SAM" id="MobiDB-lite"/>
    </source>
</evidence>
<evidence type="ECO:0008006" key="5">
    <source>
        <dbReference type="Google" id="ProtNLM"/>
    </source>
</evidence>
<reference evidence="3 4" key="1">
    <citation type="journal article" date="2012" name="Science">
        <title>The Paleozoic origin of enzymatic lignin decomposition reconstructed from 31 fungal genomes.</title>
        <authorList>
            <person name="Floudas D."/>
            <person name="Binder M."/>
            <person name="Riley R."/>
            <person name="Barry K."/>
            <person name="Blanchette R.A."/>
            <person name="Henrissat B."/>
            <person name="Martinez A.T."/>
            <person name="Otillar R."/>
            <person name="Spatafora J.W."/>
            <person name="Yadav J.S."/>
            <person name="Aerts A."/>
            <person name="Benoit I."/>
            <person name="Boyd A."/>
            <person name="Carlson A."/>
            <person name="Copeland A."/>
            <person name="Coutinho P.M."/>
            <person name="de Vries R.P."/>
            <person name="Ferreira P."/>
            <person name="Findley K."/>
            <person name="Foster B."/>
            <person name="Gaskell J."/>
            <person name="Glotzer D."/>
            <person name="Gorecki P."/>
            <person name="Heitman J."/>
            <person name="Hesse C."/>
            <person name="Hori C."/>
            <person name="Igarashi K."/>
            <person name="Jurgens J.A."/>
            <person name="Kallen N."/>
            <person name="Kersten P."/>
            <person name="Kohler A."/>
            <person name="Kuees U."/>
            <person name="Kumar T.K.A."/>
            <person name="Kuo A."/>
            <person name="LaButti K."/>
            <person name="Larrondo L.F."/>
            <person name="Lindquist E."/>
            <person name="Ling A."/>
            <person name="Lombard V."/>
            <person name="Lucas S."/>
            <person name="Lundell T."/>
            <person name="Martin R."/>
            <person name="McLaughlin D.J."/>
            <person name="Morgenstern I."/>
            <person name="Morin E."/>
            <person name="Murat C."/>
            <person name="Nagy L.G."/>
            <person name="Nolan M."/>
            <person name="Ohm R.A."/>
            <person name="Patyshakuliyeva A."/>
            <person name="Rokas A."/>
            <person name="Ruiz-Duenas F.J."/>
            <person name="Sabat G."/>
            <person name="Salamov A."/>
            <person name="Samejima M."/>
            <person name="Schmutz J."/>
            <person name="Slot J.C."/>
            <person name="St John F."/>
            <person name="Stenlid J."/>
            <person name="Sun H."/>
            <person name="Sun S."/>
            <person name="Syed K."/>
            <person name="Tsang A."/>
            <person name="Wiebenga A."/>
            <person name="Young D."/>
            <person name="Pisabarro A."/>
            <person name="Eastwood D.C."/>
            <person name="Martin F."/>
            <person name="Cullen D."/>
            <person name="Grigoriev I.V."/>
            <person name="Hibbett D.S."/>
        </authorList>
    </citation>
    <scope>NUCLEOTIDE SEQUENCE [LARGE SCALE GENOMIC DNA]</scope>
    <source>
        <strain evidence="3 4">ATCC 11539</strain>
    </source>
</reference>
<keyword evidence="2" id="KW-1133">Transmembrane helix</keyword>
<dbReference type="eggNOG" id="ENOG502SRMA">
    <property type="taxonomic scope" value="Eukaryota"/>
</dbReference>
<keyword evidence="2" id="KW-0472">Membrane</keyword>
<dbReference type="Proteomes" id="UP000030669">
    <property type="component" value="Unassembled WGS sequence"/>
</dbReference>
<proteinExistence type="predicted"/>
<feature type="compositionally biased region" description="Basic and acidic residues" evidence="1">
    <location>
        <begin position="302"/>
        <end position="312"/>
    </location>
</feature>
<dbReference type="KEGG" id="gtr:GLOTRDRAFT_126704"/>
<dbReference type="STRING" id="670483.S7RXV7"/>
<dbReference type="RefSeq" id="XP_007863459.1">
    <property type="nucleotide sequence ID" value="XM_007865268.1"/>
</dbReference>
<sequence>MATIRNPFVVARCVFFAMIIYLNVIALILAALDTGILVHHDLHVPGAPVFIIINSCALSFFSFFAFAELFAANARTAQIKFECAWTVILSIMQLAASIDATVNGPPVFCRMDTSKWAVCASSSILVPTTWLACGALLSYCLLLIGVTVAHYREHSAIWSASVYQVPWFQSKPTNMARLILPSTVKDLPPLPIRTNSDASSFSSRSRYSQSTGLRAARSFATDSEKQESFGPVSFYNMGKNETFDRPAWAKRNETRRGLDAPFVVFRKEREEEETSSTAATEDRPVVATAGSRFLELLQEPKASSRVDKKTGDTKPLAFPQTVYNPDEPIPLPHRSQWVRADQAGKGGK</sequence>
<organism evidence="3 4">
    <name type="scientific">Gloeophyllum trabeum (strain ATCC 11539 / FP-39264 / Madison 617)</name>
    <name type="common">Brown rot fungus</name>
    <dbReference type="NCBI Taxonomy" id="670483"/>
    <lineage>
        <taxon>Eukaryota</taxon>
        <taxon>Fungi</taxon>
        <taxon>Dikarya</taxon>
        <taxon>Basidiomycota</taxon>
        <taxon>Agaricomycotina</taxon>
        <taxon>Agaricomycetes</taxon>
        <taxon>Gloeophyllales</taxon>
        <taxon>Gloeophyllaceae</taxon>
        <taxon>Gloeophyllum</taxon>
    </lineage>
</organism>
<dbReference type="OMA" id="RGVDHPF"/>
<feature type="transmembrane region" description="Helical" evidence="2">
    <location>
        <begin position="83"/>
        <end position="104"/>
    </location>
</feature>
<evidence type="ECO:0000313" key="4">
    <source>
        <dbReference type="Proteomes" id="UP000030669"/>
    </source>
</evidence>
<gene>
    <name evidence="3" type="ORF">GLOTRDRAFT_126704</name>
</gene>
<accession>S7RXV7</accession>
<dbReference type="AlphaFoldDB" id="S7RXV7"/>
<evidence type="ECO:0000256" key="2">
    <source>
        <dbReference type="SAM" id="Phobius"/>
    </source>
</evidence>
<dbReference type="GeneID" id="19301432"/>
<evidence type="ECO:0000313" key="3">
    <source>
        <dbReference type="EMBL" id="EPQ58214.1"/>
    </source>
</evidence>
<keyword evidence="4" id="KW-1185">Reference proteome</keyword>
<keyword evidence="2" id="KW-0812">Transmembrane</keyword>
<feature type="transmembrane region" description="Helical" evidence="2">
    <location>
        <begin position="49"/>
        <end position="71"/>
    </location>
</feature>
<dbReference type="HOGENOM" id="CLU_051224_1_0_1"/>
<protein>
    <recommendedName>
        <fullName evidence="5">MARVEL domain-containing protein</fullName>
    </recommendedName>
</protein>
<feature type="transmembrane region" description="Helical" evidence="2">
    <location>
        <begin position="9"/>
        <end position="29"/>
    </location>
</feature>